<keyword evidence="2" id="KW-1185">Reference proteome</keyword>
<dbReference type="RefSeq" id="WP_114544409.1">
    <property type="nucleotide sequence ID" value="NZ_QQBG01000017.1"/>
</dbReference>
<reference evidence="1 2" key="1">
    <citation type="submission" date="2018-07" db="EMBL/GenBank/DDBJ databases">
        <title>Comparative genomics of the Candidatus Parilichlamydiaceae reveals evidence of convergent evolution and genome reduction in the phylum Chlamydiae.</title>
        <authorList>
            <person name="Taylor-Brown A."/>
            <person name="Polkinghorne A."/>
        </authorList>
    </citation>
    <scope>NUCLEOTIDE SEQUENCE [LARGE SCALE GENOMIC DNA]</scope>
    <source>
        <strain evidence="1 2">Hat2</strain>
    </source>
</reference>
<name>A0A369KHV9_9BACT</name>
<comment type="caution">
    <text evidence="1">The sequence shown here is derived from an EMBL/GenBank/DDBJ whole genome shotgun (WGS) entry which is preliminary data.</text>
</comment>
<sequence length="744" mass="86816">MQTFRFGKSLEKIVLGFVLVVLVLGFFFSGSSSVFSSHGETSEVQVGQKTYFPGFFKAFKRVISLEGTFGYALNDRVIAKDFFRSGLADVLFESDRSIIYDQMVSNIEKEKKWRPYRSPVLDEISLEGIWRHSAPNLSERWEEFRNICLVSESEQVSPDQFFKRKADLYVAQSFFTDEDFRCFLSEKMKYETDAEVLQKHLDENNLHFFGYVTSGEWFGDHFVDLVARCILRGAEAARREGIVVTLEESKADLWARATLMANRFTNEEQKVEAKSIFQSFSTFSGLSHARLIELWSEVMLFRKLIARHTSPIVLDSTLFQQVGQFATEGHRVVRYAIEPGIFLRVPEQQFLFHLYCSKIDPDWFEHDSLPKRFLSVEEVKKDYPELIGFHCKARYRILRQDALTQVSPLKELWTWQISDEHWDFVLEQAPQLHKMYGPRLDRLFSLDDRERVGLDLACLAEMIKEDPSMVERFLEECSEDSLHNLELGLCHPESPFNFLGEKKEEFFALVEQALAGDQEARQKLKSFSPDGKNFVRIDPEERGEDYILTFSQARTGGALETIKKRELTAYMKKRRIKSMEKAEASYWKRVFKDVPSEDIYKKHRRHFNYLREVRALLQSGDRHLVFNREDKDKISDFDKQWLLITLEKDILRSQEKVYYELPTFFEEGSKWSEPVASIAGWLLFDELVEVLPGGLLESEKIQNSVVDLRAIIVSHLSSSLLRDWFEQELAERGPLIEAKKEETS</sequence>
<organism evidence="1 2">
    <name type="scientific">Candidatus Similichlamydia laticola</name>
    <dbReference type="NCBI Taxonomy" id="2170265"/>
    <lineage>
        <taxon>Bacteria</taxon>
        <taxon>Pseudomonadati</taxon>
        <taxon>Chlamydiota</taxon>
        <taxon>Chlamydiia</taxon>
        <taxon>Parachlamydiales</taxon>
        <taxon>Candidatus Parilichlamydiaceae</taxon>
        <taxon>Candidatus Similichlamydia</taxon>
    </lineage>
</organism>
<proteinExistence type="predicted"/>
<evidence type="ECO:0000313" key="2">
    <source>
        <dbReference type="Proteomes" id="UP000253816"/>
    </source>
</evidence>
<dbReference type="EMBL" id="QQBG01000017">
    <property type="protein sequence ID" value="RDB31354.1"/>
    <property type="molecule type" value="Genomic_DNA"/>
</dbReference>
<dbReference type="Proteomes" id="UP000253816">
    <property type="component" value="Unassembled WGS sequence"/>
</dbReference>
<evidence type="ECO:0000313" key="1">
    <source>
        <dbReference type="EMBL" id="RDB31354.1"/>
    </source>
</evidence>
<protein>
    <submittedName>
        <fullName evidence="1">Uncharacterized protein</fullName>
    </submittedName>
</protein>
<gene>
    <name evidence="1" type="ORF">HAT2_00541</name>
</gene>
<dbReference type="AlphaFoldDB" id="A0A369KHV9"/>
<dbReference type="OrthoDB" id="18901at2"/>
<accession>A0A369KHV9</accession>